<proteinExistence type="predicted"/>
<dbReference type="RefSeq" id="WP_190897804.1">
    <property type="nucleotide sequence ID" value="NZ_AP023439.1"/>
</dbReference>
<gene>
    <name evidence="1" type="ORF">GCM10017668_14720</name>
</gene>
<name>A0A7G1NA38_9ACTN</name>
<accession>A0A7G1NA38</accession>
<dbReference type="KEGG" id="stui:GCM10017668_14720"/>
<dbReference type="Proteomes" id="UP000516373">
    <property type="component" value="Chromosome"/>
</dbReference>
<protein>
    <submittedName>
        <fullName evidence="1">Uncharacterized protein</fullName>
    </submittedName>
</protein>
<sequence length="59" mass="6078">MTQSLAPAARPTTGPGRARRILRAVAVVSCVPYLGLKTAWIAGGHVGIPEGTSPTGPRR</sequence>
<dbReference type="EMBL" id="AP023439">
    <property type="protein sequence ID" value="BCL19629.1"/>
    <property type="molecule type" value="Genomic_DNA"/>
</dbReference>
<evidence type="ECO:0000313" key="1">
    <source>
        <dbReference type="EMBL" id="BCL19629.1"/>
    </source>
</evidence>
<evidence type="ECO:0000313" key="2">
    <source>
        <dbReference type="Proteomes" id="UP000516373"/>
    </source>
</evidence>
<organism evidence="1 2">
    <name type="scientific">Streptomyces tuirus</name>
    <dbReference type="NCBI Taxonomy" id="68278"/>
    <lineage>
        <taxon>Bacteria</taxon>
        <taxon>Bacillati</taxon>
        <taxon>Actinomycetota</taxon>
        <taxon>Actinomycetes</taxon>
        <taxon>Kitasatosporales</taxon>
        <taxon>Streptomycetaceae</taxon>
        <taxon>Streptomyces</taxon>
    </lineage>
</organism>
<reference evidence="1 2" key="1">
    <citation type="journal article" date="2014" name="Int. J. Syst. Evol. Microbiol.">
        <title>Complete genome sequence of Corynebacterium casei LMG S-19264T (=DSM 44701T), isolated from a smear-ripened cheese.</title>
        <authorList>
            <consortium name="US DOE Joint Genome Institute (JGI-PGF)"/>
            <person name="Walter F."/>
            <person name="Albersmeier A."/>
            <person name="Kalinowski J."/>
            <person name="Ruckert C."/>
        </authorList>
    </citation>
    <scope>NUCLEOTIDE SEQUENCE [LARGE SCALE GENOMIC DNA]</scope>
    <source>
        <strain evidence="1 2">JCM 4255</strain>
    </source>
</reference>
<dbReference type="AlphaFoldDB" id="A0A7G1NA38"/>